<name>A0A1I5QJ74_9BACT</name>
<dbReference type="PANTHER" id="PTHR28055:SF1">
    <property type="entry name" value="ALTERED INHERITANCE OF MITOCHONDRIA PROTEIN 41, MITOCHONDRIAL"/>
    <property type="match status" value="1"/>
</dbReference>
<dbReference type="EMBL" id="FOXB01000020">
    <property type="protein sequence ID" value="SFP46137.1"/>
    <property type="molecule type" value="Genomic_DNA"/>
</dbReference>
<dbReference type="Gene3D" id="1.10.10.410">
    <property type="match status" value="1"/>
</dbReference>
<dbReference type="InterPro" id="IPR042184">
    <property type="entry name" value="YqeY/Aim41_N"/>
</dbReference>
<evidence type="ECO:0000313" key="2">
    <source>
        <dbReference type="Proteomes" id="UP000199227"/>
    </source>
</evidence>
<dbReference type="InterPro" id="IPR003789">
    <property type="entry name" value="Asn/Gln_tRNA_amidoTrase-B-like"/>
</dbReference>
<reference evidence="1 2" key="1">
    <citation type="submission" date="2016-10" db="EMBL/GenBank/DDBJ databases">
        <authorList>
            <person name="de Groot N.N."/>
        </authorList>
    </citation>
    <scope>NUCLEOTIDE SEQUENCE [LARGE SCALE GENOMIC DNA]</scope>
    <source>
        <strain evidence="1 2">EP1-55-1</strain>
    </source>
</reference>
<dbReference type="OrthoDB" id="9788127at2"/>
<dbReference type="RefSeq" id="WP_092912631.1">
    <property type="nucleotide sequence ID" value="NZ_CP136592.1"/>
</dbReference>
<dbReference type="InterPro" id="IPR023168">
    <property type="entry name" value="GatB_Yqey_C_2"/>
</dbReference>
<accession>A0A1I5QJ74</accession>
<protein>
    <recommendedName>
        <fullName evidence="3">GatB/YqeY domain-containing protein</fullName>
    </recommendedName>
</protein>
<keyword evidence="2" id="KW-1185">Reference proteome</keyword>
<dbReference type="GO" id="GO:0016884">
    <property type="term" value="F:carbon-nitrogen ligase activity, with glutamine as amido-N-donor"/>
    <property type="evidence" value="ECO:0007669"/>
    <property type="project" value="InterPro"/>
</dbReference>
<dbReference type="Pfam" id="PF09424">
    <property type="entry name" value="YqeY"/>
    <property type="match status" value="1"/>
</dbReference>
<proteinExistence type="predicted"/>
<sequence>MSQLKAKLQADLKTAMKEKDAFKRDVIRFVMSAIKQIEVDERKELSDADIEAILVKQIKQRNDAIDQFKEGGREDLVEKNEKELEILRSYLPEPMSEDEVREILKEIIAETGAESMKDMGKVMGAAKSKIGSRAEGKVINQIAKELLS</sequence>
<dbReference type="STRING" id="223786.SAMN05216234_12034"/>
<dbReference type="PANTHER" id="PTHR28055">
    <property type="entry name" value="ALTERED INHERITANCE OF MITOCHONDRIA PROTEIN 41, MITOCHONDRIAL"/>
    <property type="match status" value="1"/>
</dbReference>
<dbReference type="Proteomes" id="UP000199227">
    <property type="component" value="Unassembled WGS sequence"/>
</dbReference>
<dbReference type="InterPro" id="IPR019004">
    <property type="entry name" value="YqeY/Aim41"/>
</dbReference>
<dbReference type="Gene3D" id="1.10.1510.10">
    <property type="entry name" value="Uncharacterised protein YqeY/AIM41 PF09424, N-terminal domain"/>
    <property type="match status" value="1"/>
</dbReference>
<dbReference type="SUPFAM" id="SSF89095">
    <property type="entry name" value="GatB/YqeY motif"/>
    <property type="match status" value="1"/>
</dbReference>
<evidence type="ECO:0000313" key="1">
    <source>
        <dbReference type="EMBL" id="SFP46137.1"/>
    </source>
</evidence>
<evidence type="ECO:0008006" key="3">
    <source>
        <dbReference type="Google" id="ProtNLM"/>
    </source>
</evidence>
<dbReference type="AlphaFoldDB" id="A0A1I5QJ74"/>
<gene>
    <name evidence="1" type="ORF">SAMN05216234_12034</name>
</gene>
<organism evidence="1 2">
    <name type="scientific">Hydrogenimonas thermophila</name>
    <dbReference type="NCBI Taxonomy" id="223786"/>
    <lineage>
        <taxon>Bacteria</taxon>
        <taxon>Pseudomonadati</taxon>
        <taxon>Campylobacterota</taxon>
        <taxon>Epsilonproteobacteria</taxon>
        <taxon>Campylobacterales</taxon>
        <taxon>Hydrogenimonadaceae</taxon>
        <taxon>Hydrogenimonas</taxon>
    </lineage>
</organism>